<dbReference type="AlphaFoldDB" id="A0A143YCV1"/>
<dbReference type="RefSeq" id="WP_087030842.1">
    <property type="nucleotide sequence ID" value="NZ_FJNE01000001.1"/>
</dbReference>
<gene>
    <name evidence="1" type="ORF">Tpal_491</name>
</gene>
<keyword evidence="2" id="KW-1185">Reference proteome</keyword>
<protein>
    <submittedName>
        <fullName evidence="1">Uncharacterized protein</fullName>
    </submittedName>
</protein>
<reference evidence="1 2" key="1">
    <citation type="submission" date="2016-02" db="EMBL/GenBank/DDBJ databases">
        <authorList>
            <person name="Wen L."/>
            <person name="He K."/>
            <person name="Yang H."/>
        </authorList>
    </citation>
    <scope>NUCLEOTIDE SEQUENCE [LARGE SCALE GENOMIC DNA]</scope>
    <source>
        <strain evidence="1">Trichococcus palustris</strain>
    </source>
</reference>
<accession>A0A143YCV1</accession>
<evidence type="ECO:0000313" key="1">
    <source>
        <dbReference type="EMBL" id="CZQ83818.1"/>
    </source>
</evidence>
<sequence length="82" mass="9310">MDGYKVQIYVVNDSHDSANGKEFTFPIIPRVGDLIDVKYKIDEKNHPNLGVVGVFEVKRVYIHEFGSKYDATLHVEGDEEIA</sequence>
<proteinExistence type="predicted"/>
<dbReference type="Proteomes" id="UP000242754">
    <property type="component" value="Unassembled WGS sequence"/>
</dbReference>
<organism evidence="1 2">
    <name type="scientific">Trichococcus palustris</name>
    <dbReference type="NCBI Taxonomy" id="140314"/>
    <lineage>
        <taxon>Bacteria</taxon>
        <taxon>Bacillati</taxon>
        <taxon>Bacillota</taxon>
        <taxon>Bacilli</taxon>
        <taxon>Lactobacillales</taxon>
        <taxon>Carnobacteriaceae</taxon>
        <taxon>Trichococcus</taxon>
    </lineage>
</organism>
<dbReference type="EMBL" id="FJNE01000001">
    <property type="protein sequence ID" value="CZQ83818.1"/>
    <property type="molecule type" value="Genomic_DNA"/>
</dbReference>
<dbReference type="STRING" id="140314.SAMN04488076_103200"/>
<name>A0A143YCV1_9LACT</name>
<evidence type="ECO:0000313" key="2">
    <source>
        <dbReference type="Proteomes" id="UP000242754"/>
    </source>
</evidence>